<feature type="transmembrane region" description="Helical" evidence="5">
    <location>
        <begin position="304"/>
        <end position="323"/>
    </location>
</feature>
<feature type="transmembrane region" description="Helical" evidence="5">
    <location>
        <begin position="197"/>
        <end position="218"/>
    </location>
</feature>
<evidence type="ECO:0000313" key="7">
    <source>
        <dbReference type="EnsemblMetazoa" id="GPPI022735-PA"/>
    </source>
</evidence>
<dbReference type="STRING" id="67801.A0A1B0B930"/>
<dbReference type="VEuPathDB" id="VectorBase:GPPI022735"/>
<keyword evidence="2 5" id="KW-0812">Transmembrane</keyword>
<proteinExistence type="predicted"/>
<dbReference type="PANTHER" id="PTHR22950">
    <property type="entry name" value="AMINO ACID TRANSPORTER"/>
    <property type="match status" value="1"/>
</dbReference>
<dbReference type="PANTHER" id="PTHR22950:SF349">
    <property type="entry name" value="AMINO ACID TRANSPORTER TRANSMEMBRANE DOMAIN-CONTAINING PROTEIN"/>
    <property type="match status" value="1"/>
</dbReference>
<keyword evidence="8" id="KW-1185">Reference proteome</keyword>
<dbReference type="EMBL" id="JXJN01010225">
    <property type="status" value="NOT_ANNOTATED_CDS"/>
    <property type="molecule type" value="Genomic_DNA"/>
</dbReference>
<keyword evidence="3 5" id="KW-1133">Transmembrane helix</keyword>
<evidence type="ECO:0000256" key="1">
    <source>
        <dbReference type="ARBA" id="ARBA00004141"/>
    </source>
</evidence>
<evidence type="ECO:0000256" key="2">
    <source>
        <dbReference type="ARBA" id="ARBA00022692"/>
    </source>
</evidence>
<sequence>MHRTRNTHKLITDIYSYCIENQMAVSRLMANAERALVPYNPERGVVPYNPERALVPYNPERALIPYSQERGLVPLVRGDVYHGAIVRPSFYDSFNQHLMFRGRNDVISFVCIFKSFMGCGIFAMPAAFMHGGTWWTLMHLLAFAGILYGCIYMLVNCAHTLESRYRIPVLSYSQLGMTAVVHGPPFLSGFYQIPKHVINFFQFFASICLCGLYVMFITHNMCDLGDFLVPSNIIDFKMWRPFVLVVAVALILPCILCYLNLYCLLGTLAQLMALGLGFINYVFADMPEPSEIETAFLPEKNIQFVFLMCGIIMYLIEGITAIMPIENTMNNPRHLIGCPSVLLTGMLLVTAFKAVVGLTGHMKYKSQTLPFITSNMPKDNIGCCFTFLGIIMPACIELCVHYREYGVFKWRLVLSTALVLFGLALAGALTYGSIGSWLVHVGKSAETEISNE</sequence>
<accession>A0A1B0B930</accession>
<keyword evidence="4 5" id="KW-0472">Membrane</keyword>
<dbReference type="Proteomes" id="UP000092460">
    <property type="component" value="Unassembled WGS sequence"/>
</dbReference>
<feature type="transmembrane region" description="Helical" evidence="5">
    <location>
        <begin position="238"/>
        <end position="259"/>
    </location>
</feature>
<dbReference type="AlphaFoldDB" id="A0A1B0B930"/>
<evidence type="ECO:0000256" key="3">
    <source>
        <dbReference type="ARBA" id="ARBA00022989"/>
    </source>
</evidence>
<feature type="domain" description="Amino acid transporter transmembrane" evidence="6">
    <location>
        <begin position="108"/>
        <end position="387"/>
    </location>
</feature>
<protein>
    <recommendedName>
        <fullName evidence="6">Amino acid transporter transmembrane domain-containing protein</fullName>
    </recommendedName>
</protein>
<dbReference type="GO" id="GO:0015179">
    <property type="term" value="F:L-amino acid transmembrane transporter activity"/>
    <property type="evidence" value="ECO:0007669"/>
    <property type="project" value="TreeGrafter"/>
</dbReference>
<evidence type="ECO:0000256" key="4">
    <source>
        <dbReference type="ARBA" id="ARBA00023136"/>
    </source>
</evidence>
<feature type="transmembrane region" description="Helical" evidence="5">
    <location>
        <begin position="264"/>
        <end position="284"/>
    </location>
</feature>
<feature type="transmembrane region" description="Helical" evidence="5">
    <location>
        <begin position="106"/>
        <end position="128"/>
    </location>
</feature>
<evidence type="ECO:0000313" key="8">
    <source>
        <dbReference type="Proteomes" id="UP000092460"/>
    </source>
</evidence>
<organism evidence="7 8">
    <name type="scientific">Glossina palpalis gambiensis</name>
    <dbReference type="NCBI Taxonomy" id="67801"/>
    <lineage>
        <taxon>Eukaryota</taxon>
        <taxon>Metazoa</taxon>
        <taxon>Ecdysozoa</taxon>
        <taxon>Arthropoda</taxon>
        <taxon>Hexapoda</taxon>
        <taxon>Insecta</taxon>
        <taxon>Pterygota</taxon>
        <taxon>Neoptera</taxon>
        <taxon>Endopterygota</taxon>
        <taxon>Diptera</taxon>
        <taxon>Brachycera</taxon>
        <taxon>Muscomorpha</taxon>
        <taxon>Hippoboscoidea</taxon>
        <taxon>Glossinidae</taxon>
        <taxon>Glossina</taxon>
    </lineage>
</organism>
<feature type="transmembrane region" description="Helical" evidence="5">
    <location>
        <begin position="134"/>
        <end position="155"/>
    </location>
</feature>
<reference evidence="7" key="2">
    <citation type="submission" date="2020-05" db="UniProtKB">
        <authorList>
            <consortium name="EnsemblMetazoa"/>
        </authorList>
    </citation>
    <scope>IDENTIFICATION</scope>
    <source>
        <strain evidence="7">IAEA</strain>
    </source>
</reference>
<dbReference type="GO" id="GO:0005774">
    <property type="term" value="C:vacuolar membrane"/>
    <property type="evidence" value="ECO:0007669"/>
    <property type="project" value="TreeGrafter"/>
</dbReference>
<reference evidence="8" key="1">
    <citation type="submission" date="2015-01" db="EMBL/GenBank/DDBJ databases">
        <authorList>
            <person name="Aksoy S."/>
            <person name="Warren W."/>
            <person name="Wilson R.K."/>
        </authorList>
    </citation>
    <scope>NUCLEOTIDE SEQUENCE [LARGE SCALE GENOMIC DNA]</scope>
    <source>
        <strain evidence="8">IAEA</strain>
    </source>
</reference>
<evidence type="ECO:0000256" key="5">
    <source>
        <dbReference type="SAM" id="Phobius"/>
    </source>
</evidence>
<feature type="transmembrane region" description="Helical" evidence="5">
    <location>
        <begin position="379"/>
        <end position="400"/>
    </location>
</feature>
<evidence type="ECO:0000259" key="6">
    <source>
        <dbReference type="Pfam" id="PF01490"/>
    </source>
</evidence>
<comment type="subcellular location">
    <subcellularLocation>
        <location evidence="1">Membrane</location>
        <topology evidence="1">Multi-pass membrane protein</topology>
    </subcellularLocation>
</comment>
<dbReference type="Pfam" id="PF01490">
    <property type="entry name" value="Aa_trans"/>
    <property type="match status" value="1"/>
</dbReference>
<feature type="transmembrane region" description="Helical" evidence="5">
    <location>
        <begin position="335"/>
        <end position="359"/>
    </location>
</feature>
<feature type="transmembrane region" description="Helical" evidence="5">
    <location>
        <begin position="412"/>
        <end position="434"/>
    </location>
</feature>
<dbReference type="EnsemblMetazoa" id="GPPI022735-RA">
    <property type="protein sequence ID" value="GPPI022735-PA"/>
    <property type="gene ID" value="GPPI022735"/>
</dbReference>
<dbReference type="InterPro" id="IPR013057">
    <property type="entry name" value="AA_transpt_TM"/>
</dbReference>
<name>A0A1B0B930_9MUSC</name>